<sequence length="288" mass="30830">MKHLMLAAAALIALPGAVAAQDTPPEAAAATAADSDGMGEAMAKLRGMFPAEPLTAEQQARLPAAERLIARIIPEGTMAEMIDKMMGGLLGPIMELGPDGAATTIARQIGVESYALDLDEAKAGELASLFDPAWQERQKREAALFPEMMRDMMATMEPTMRKAMSELYAIRFTDSELAEIDGFFATTTGTKYARESFLMASDPRVASASMEAMPAMMGMIGDMEQRMTERTADLPAARSFDALSAAEQAKVAELTGYSIDEIRQSIAMRQSDDAALDAMATAAEQPDE</sequence>
<dbReference type="Proteomes" id="UP000430021">
    <property type="component" value="Unassembled WGS sequence"/>
</dbReference>
<dbReference type="OrthoDB" id="7409988at2"/>
<evidence type="ECO:0000256" key="1">
    <source>
        <dbReference type="SAM" id="SignalP"/>
    </source>
</evidence>
<evidence type="ECO:0000313" key="4">
    <source>
        <dbReference type="Proteomes" id="UP000430021"/>
    </source>
</evidence>
<dbReference type="RefSeq" id="WP_160759547.1">
    <property type="nucleotide sequence ID" value="NZ_BAAADZ010000002.1"/>
</dbReference>
<evidence type="ECO:0008006" key="6">
    <source>
        <dbReference type="Google" id="ProtNLM"/>
    </source>
</evidence>
<gene>
    <name evidence="2" type="ORF">FHS52_000892</name>
    <name evidence="3" type="ORF">GRI59_02125</name>
</gene>
<name>A0A6I4UET8_9SPHN</name>
<keyword evidence="5" id="KW-1185">Reference proteome</keyword>
<organism evidence="3 4">
    <name type="scientific">Erythrobacter ramosus</name>
    <dbReference type="NCBI Taxonomy" id="35811"/>
    <lineage>
        <taxon>Bacteria</taxon>
        <taxon>Pseudomonadati</taxon>
        <taxon>Pseudomonadota</taxon>
        <taxon>Alphaproteobacteria</taxon>
        <taxon>Sphingomonadales</taxon>
        <taxon>Erythrobacteraceae</taxon>
        <taxon>Erythrobacter/Porphyrobacter group</taxon>
        <taxon>Erythrobacter</taxon>
    </lineage>
</organism>
<accession>A0A6I4UET8</accession>
<dbReference type="Proteomes" id="UP000548685">
    <property type="component" value="Unassembled WGS sequence"/>
</dbReference>
<feature type="signal peptide" evidence="1">
    <location>
        <begin position="1"/>
        <end position="20"/>
    </location>
</feature>
<evidence type="ECO:0000313" key="3">
    <source>
        <dbReference type="EMBL" id="MXP37410.1"/>
    </source>
</evidence>
<proteinExistence type="predicted"/>
<reference evidence="3 4" key="1">
    <citation type="submission" date="2019-12" db="EMBL/GenBank/DDBJ databases">
        <title>Genomic-based taxomic classification of the family Erythrobacteraceae.</title>
        <authorList>
            <person name="Xu L."/>
        </authorList>
    </citation>
    <scope>NUCLEOTIDE SEQUENCE [LARGE SCALE GENOMIC DNA]</scope>
    <source>
        <strain evidence="3 4">JCM 10282</strain>
    </source>
</reference>
<feature type="chain" id="PRO_5026014988" description="DUF2059 domain-containing protein" evidence="1">
    <location>
        <begin position="21"/>
        <end position="288"/>
    </location>
</feature>
<reference evidence="2 5" key="2">
    <citation type="submission" date="2020-08" db="EMBL/GenBank/DDBJ databases">
        <title>Genomic Encyclopedia of Type Strains, Phase IV (KMG-IV): sequencing the most valuable type-strain genomes for metagenomic binning, comparative biology and taxonomic classification.</title>
        <authorList>
            <person name="Goeker M."/>
        </authorList>
    </citation>
    <scope>NUCLEOTIDE SEQUENCE [LARGE SCALE GENOMIC DNA]</scope>
    <source>
        <strain evidence="2 5">DSM 8510</strain>
    </source>
</reference>
<dbReference type="EMBL" id="JACICE010000001">
    <property type="protein sequence ID" value="MBB3774949.1"/>
    <property type="molecule type" value="Genomic_DNA"/>
</dbReference>
<dbReference type="AlphaFoldDB" id="A0A6I4UET8"/>
<evidence type="ECO:0000313" key="2">
    <source>
        <dbReference type="EMBL" id="MBB3774949.1"/>
    </source>
</evidence>
<keyword evidence="1" id="KW-0732">Signal</keyword>
<protein>
    <recommendedName>
        <fullName evidence="6">DUF2059 domain-containing protein</fullName>
    </recommendedName>
</protein>
<evidence type="ECO:0000313" key="5">
    <source>
        <dbReference type="Proteomes" id="UP000548685"/>
    </source>
</evidence>
<dbReference type="EMBL" id="WTYB01000001">
    <property type="protein sequence ID" value="MXP37410.1"/>
    <property type="molecule type" value="Genomic_DNA"/>
</dbReference>
<comment type="caution">
    <text evidence="3">The sequence shown here is derived from an EMBL/GenBank/DDBJ whole genome shotgun (WGS) entry which is preliminary data.</text>
</comment>